<reference evidence="1 2" key="1">
    <citation type="submission" date="2015-07" db="EMBL/GenBank/DDBJ databases">
        <title>Whole genome sequence of Herpetosiphon geysericola DSM 7119.</title>
        <authorList>
            <person name="Hemp J."/>
            <person name="Ward L.M."/>
            <person name="Pace L.A."/>
            <person name="Fischer W.W."/>
        </authorList>
    </citation>
    <scope>NUCLEOTIDE SEQUENCE [LARGE SCALE GENOMIC DNA]</scope>
    <source>
        <strain evidence="1 2">DSM 7119</strain>
    </source>
</reference>
<evidence type="ECO:0008006" key="3">
    <source>
        <dbReference type="Google" id="ProtNLM"/>
    </source>
</evidence>
<protein>
    <recommendedName>
        <fullName evidence="3">HicB-like antitoxin of toxin-antitoxin system domain-containing protein</fullName>
    </recommendedName>
</protein>
<dbReference type="RefSeq" id="WP_054534287.1">
    <property type="nucleotide sequence ID" value="NZ_LGKP01000015.1"/>
</dbReference>
<evidence type="ECO:0000313" key="1">
    <source>
        <dbReference type="EMBL" id="KPL88965.1"/>
    </source>
</evidence>
<dbReference type="Proteomes" id="UP000050277">
    <property type="component" value="Unassembled WGS sequence"/>
</dbReference>
<evidence type="ECO:0000313" key="2">
    <source>
        <dbReference type="Proteomes" id="UP000050277"/>
    </source>
</evidence>
<gene>
    <name evidence="1" type="ORF">SE18_09935</name>
</gene>
<dbReference type="SUPFAM" id="SSF143100">
    <property type="entry name" value="TTHA1013/TTHA0281-like"/>
    <property type="match status" value="1"/>
</dbReference>
<dbReference type="InterPro" id="IPR035069">
    <property type="entry name" value="TTHA1013/TTHA0281-like"/>
</dbReference>
<dbReference type="AlphaFoldDB" id="A0A0P6XZG6"/>
<proteinExistence type="predicted"/>
<comment type="caution">
    <text evidence="1">The sequence shown here is derived from an EMBL/GenBank/DDBJ whole genome shotgun (WGS) entry which is preliminary data.</text>
</comment>
<accession>A0A0P6XZG6</accession>
<dbReference type="STRING" id="70996.SE18_09935"/>
<keyword evidence="2" id="KW-1185">Reference proteome</keyword>
<organism evidence="1 2">
    <name type="scientific">Herpetosiphon geysericola</name>
    <dbReference type="NCBI Taxonomy" id="70996"/>
    <lineage>
        <taxon>Bacteria</taxon>
        <taxon>Bacillati</taxon>
        <taxon>Chloroflexota</taxon>
        <taxon>Chloroflexia</taxon>
        <taxon>Herpetosiphonales</taxon>
        <taxon>Herpetosiphonaceae</taxon>
        <taxon>Herpetosiphon</taxon>
    </lineage>
</organism>
<sequence>MHYEIVVRAEAGQFRAICPQIAGIVGYGTSAGAALDAAIAALQSYCLQHNLPTPQLEVTRANLKPLVGRA</sequence>
<name>A0A0P6XZG6_9CHLR</name>
<dbReference type="EMBL" id="LGKP01000015">
    <property type="protein sequence ID" value="KPL88965.1"/>
    <property type="molecule type" value="Genomic_DNA"/>
</dbReference>